<dbReference type="PROSITE" id="PS51061">
    <property type="entry name" value="R3H"/>
    <property type="match status" value="1"/>
</dbReference>
<dbReference type="SMART" id="SM00393">
    <property type="entry name" value="R3H"/>
    <property type="match status" value="1"/>
</dbReference>
<dbReference type="InterPro" id="IPR036867">
    <property type="entry name" value="R3H_dom_sf"/>
</dbReference>
<reference evidence="2" key="1">
    <citation type="journal article" date="2020" name="bioRxiv">
        <title>Whole genome comparisons of ergot fungi reveals the divergence and evolution of species within the genus Claviceps are the result of varying mechanisms driving genome evolution and host range expansion.</title>
        <authorList>
            <person name="Wyka S.A."/>
            <person name="Mondo S.J."/>
            <person name="Liu M."/>
            <person name="Dettman J."/>
            <person name="Nalam V."/>
            <person name="Broders K.D."/>
        </authorList>
    </citation>
    <scope>NUCLEOTIDE SEQUENCE</scope>
    <source>
        <strain evidence="2">CCC 602</strain>
    </source>
</reference>
<dbReference type="Proteomes" id="UP000748025">
    <property type="component" value="Unassembled WGS sequence"/>
</dbReference>
<organism evidence="2 3">
    <name type="scientific">Claviceps pusilla</name>
    <dbReference type="NCBI Taxonomy" id="123648"/>
    <lineage>
        <taxon>Eukaryota</taxon>
        <taxon>Fungi</taxon>
        <taxon>Dikarya</taxon>
        <taxon>Ascomycota</taxon>
        <taxon>Pezizomycotina</taxon>
        <taxon>Sordariomycetes</taxon>
        <taxon>Hypocreomycetidae</taxon>
        <taxon>Hypocreales</taxon>
        <taxon>Clavicipitaceae</taxon>
        <taxon>Claviceps</taxon>
    </lineage>
</organism>
<dbReference type="PANTHER" id="PTHR12360">
    <property type="entry name" value="NUCLEAR TRANSCRIPTION FACTOR, X-BOX BINDING 1 NFX1"/>
    <property type="match status" value="1"/>
</dbReference>
<dbReference type="EMBL" id="SRPW01000012">
    <property type="protein sequence ID" value="KAG6018437.1"/>
    <property type="molecule type" value="Genomic_DNA"/>
</dbReference>
<feature type="domain" description="R3H" evidence="1">
    <location>
        <begin position="81"/>
        <end position="144"/>
    </location>
</feature>
<dbReference type="OrthoDB" id="6512771at2759"/>
<protein>
    <recommendedName>
        <fullName evidence="1">R3H domain-containing protein</fullName>
    </recommendedName>
</protein>
<dbReference type="GO" id="GO:0000977">
    <property type="term" value="F:RNA polymerase II transcription regulatory region sequence-specific DNA binding"/>
    <property type="evidence" value="ECO:0007669"/>
    <property type="project" value="TreeGrafter"/>
</dbReference>
<evidence type="ECO:0000313" key="3">
    <source>
        <dbReference type="Proteomes" id="UP000748025"/>
    </source>
</evidence>
<dbReference type="Gene3D" id="3.30.1370.50">
    <property type="entry name" value="R3H-like domain"/>
    <property type="match status" value="1"/>
</dbReference>
<accession>A0A9P7T062</accession>
<gene>
    <name evidence="2" type="ORF">E4U43_000645</name>
</gene>
<name>A0A9P7T062_9HYPO</name>
<sequence length="353" mass="38987">MACTAKSVISCPCGLRQQQVKCLASSLNPTPVRPDIKCDDECLRLERNRRLAAALNLDPASHQNDHVPYADITLKLFKENTLWAETQEREFRVFATSPNEACLRFKPMKSTFRQFLHNLAKDYGLESKSEDTEPYRYVIVFKSSRFVSAPLKTLGQCVKIRAAQAAEAEVAASRTPASRFCSHLPPPTDPFNGFLLINPRFGLTIDEITSAMQPDLATQPSIHFETSFLPSEEILVRAITSYSAILSPTALEQVLNSMKPRLAKSIKTTGLAGNILLCHADSSSGQIIHRECLNKTDASGWSAVVGRGTAKLESVLPVEGPVSRTGRLLIGVRKKQSQPEKSWTEQLEGDVEC</sequence>
<dbReference type="GO" id="GO:0005634">
    <property type="term" value="C:nucleus"/>
    <property type="evidence" value="ECO:0007669"/>
    <property type="project" value="TreeGrafter"/>
</dbReference>
<dbReference type="InterPro" id="IPR034078">
    <property type="entry name" value="NFX1_fam"/>
</dbReference>
<dbReference type="GO" id="GO:0000981">
    <property type="term" value="F:DNA-binding transcription factor activity, RNA polymerase II-specific"/>
    <property type="evidence" value="ECO:0007669"/>
    <property type="project" value="TreeGrafter"/>
</dbReference>
<dbReference type="FunFam" id="3.30.1370.50:FF:000006">
    <property type="entry name" value="NF-X1 finger transcription factor"/>
    <property type="match status" value="1"/>
</dbReference>
<dbReference type="PANTHER" id="PTHR12360:SF12">
    <property type="entry name" value="TRANSCRIPTIONAL REPRESSOR NF-X1"/>
    <property type="match status" value="1"/>
</dbReference>
<evidence type="ECO:0000313" key="2">
    <source>
        <dbReference type="EMBL" id="KAG6018437.1"/>
    </source>
</evidence>
<dbReference type="InterPro" id="IPR001374">
    <property type="entry name" value="R3H_dom"/>
</dbReference>
<keyword evidence="3" id="KW-1185">Reference proteome</keyword>
<dbReference type="GO" id="GO:0000122">
    <property type="term" value="P:negative regulation of transcription by RNA polymerase II"/>
    <property type="evidence" value="ECO:0007669"/>
    <property type="project" value="TreeGrafter"/>
</dbReference>
<comment type="caution">
    <text evidence="2">The sequence shown here is derived from an EMBL/GenBank/DDBJ whole genome shotgun (WGS) entry which is preliminary data.</text>
</comment>
<proteinExistence type="predicted"/>
<evidence type="ECO:0000259" key="1">
    <source>
        <dbReference type="PROSITE" id="PS51061"/>
    </source>
</evidence>
<dbReference type="AlphaFoldDB" id="A0A9P7T062"/>
<dbReference type="Pfam" id="PF01424">
    <property type="entry name" value="R3H"/>
    <property type="match status" value="1"/>
</dbReference>
<dbReference type="SUPFAM" id="SSF82708">
    <property type="entry name" value="R3H domain"/>
    <property type="match status" value="1"/>
</dbReference>